<feature type="transmembrane region" description="Helical" evidence="1">
    <location>
        <begin position="9"/>
        <end position="31"/>
    </location>
</feature>
<evidence type="ECO:0000313" key="3">
    <source>
        <dbReference type="Proteomes" id="UP000070163"/>
    </source>
</evidence>
<dbReference type="AlphaFoldDB" id="A0A133UAT0"/>
<sequence>MREIRLSTVLVLITFFTGLSLLLFSVGYEFFLREPLYRWLASVGALLIATGTFFSILQEKKF</sequence>
<proteinExistence type="predicted"/>
<protein>
    <submittedName>
        <fullName evidence="2">Uncharacterized protein</fullName>
    </submittedName>
</protein>
<organism evidence="2 3">
    <name type="scientific">candidate division MSBL1 archaeon SCGC-AAA259A05</name>
    <dbReference type="NCBI Taxonomy" id="1698259"/>
    <lineage>
        <taxon>Archaea</taxon>
        <taxon>Methanobacteriati</taxon>
        <taxon>Methanobacteriota</taxon>
        <taxon>candidate division MSBL1</taxon>
    </lineage>
</organism>
<feature type="transmembrane region" description="Helical" evidence="1">
    <location>
        <begin position="37"/>
        <end position="57"/>
    </location>
</feature>
<name>A0A133UAT0_9EURY</name>
<keyword evidence="1" id="KW-0472">Membrane</keyword>
<evidence type="ECO:0000313" key="2">
    <source>
        <dbReference type="EMBL" id="KXA91285.1"/>
    </source>
</evidence>
<gene>
    <name evidence="2" type="ORF">AKJ57_01835</name>
</gene>
<dbReference type="EMBL" id="LHXJ01000014">
    <property type="protein sequence ID" value="KXA91285.1"/>
    <property type="molecule type" value="Genomic_DNA"/>
</dbReference>
<evidence type="ECO:0000256" key="1">
    <source>
        <dbReference type="SAM" id="Phobius"/>
    </source>
</evidence>
<keyword evidence="1" id="KW-0812">Transmembrane</keyword>
<keyword evidence="1" id="KW-1133">Transmembrane helix</keyword>
<reference evidence="2 3" key="1">
    <citation type="journal article" date="2016" name="Sci. Rep.">
        <title>Metabolic traits of an uncultured archaeal lineage -MSBL1- from brine pools of the Red Sea.</title>
        <authorList>
            <person name="Mwirichia R."/>
            <person name="Alam I."/>
            <person name="Rashid M."/>
            <person name="Vinu M."/>
            <person name="Ba-Alawi W."/>
            <person name="Anthony Kamau A."/>
            <person name="Kamanda Ngugi D."/>
            <person name="Goker M."/>
            <person name="Klenk H.P."/>
            <person name="Bajic V."/>
            <person name="Stingl U."/>
        </authorList>
    </citation>
    <scope>NUCLEOTIDE SEQUENCE [LARGE SCALE GENOMIC DNA]</scope>
    <source>
        <strain evidence="2">SCGC-AAA259A05</strain>
    </source>
</reference>
<comment type="caution">
    <text evidence="2">The sequence shown here is derived from an EMBL/GenBank/DDBJ whole genome shotgun (WGS) entry which is preliminary data.</text>
</comment>
<keyword evidence="3" id="KW-1185">Reference proteome</keyword>
<dbReference type="Proteomes" id="UP000070163">
    <property type="component" value="Unassembled WGS sequence"/>
</dbReference>
<accession>A0A133UAT0</accession>